<evidence type="ECO:0000313" key="3">
    <source>
        <dbReference type="Proteomes" id="UP000784294"/>
    </source>
</evidence>
<gene>
    <name evidence="2" type="ORF">PXEA_LOCUS11522</name>
</gene>
<keyword evidence="3" id="KW-1185">Reference proteome</keyword>
<dbReference type="OrthoDB" id="269822at2759"/>
<comment type="caution">
    <text evidence="2">The sequence shown here is derived from an EMBL/GenBank/DDBJ whole genome shotgun (WGS) entry which is preliminary data.</text>
</comment>
<accession>A0A448WR26</accession>
<dbReference type="EMBL" id="CAAALY010035577">
    <property type="protein sequence ID" value="VEL18082.1"/>
    <property type="molecule type" value="Genomic_DNA"/>
</dbReference>
<proteinExistence type="predicted"/>
<evidence type="ECO:0000313" key="2">
    <source>
        <dbReference type="EMBL" id="VEL18082.1"/>
    </source>
</evidence>
<sequence>MCRTCGSGRFLDNGRCGYVLRTCGPLDKTSRSSNYASRPSSQSPLLSSRHVLLTRDSCELVVRLLAGRHLPKVVKPIVEVELITESWSPFTGQKFQIPVLGE</sequence>
<feature type="region of interest" description="Disordered" evidence="1">
    <location>
        <begin position="26"/>
        <end position="45"/>
    </location>
</feature>
<dbReference type="Proteomes" id="UP000784294">
    <property type="component" value="Unassembled WGS sequence"/>
</dbReference>
<name>A0A448WR26_9PLAT</name>
<dbReference type="AlphaFoldDB" id="A0A448WR26"/>
<reference evidence="2" key="1">
    <citation type="submission" date="2018-11" db="EMBL/GenBank/DDBJ databases">
        <authorList>
            <consortium name="Pathogen Informatics"/>
        </authorList>
    </citation>
    <scope>NUCLEOTIDE SEQUENCE</scope>
</reference>
<organism evidence="2 3">
    <name type="scientific">Protopolystoma xenopodis</name>
    <dbReference type="NCBI Taxonomy" id="117903"/>
    <lineage>
        <taxon>Eukaryota</taxon>
        <taxon>Metazoa</taxon>
        <taxon>Spiralia</taxon>
        <taxon>Lophotrochozoa</taxon>
        <taxon>Platyhelminthes</taxon>
        <taxon>Monogenea</taxon>
        <taxon>Polyopisthocotylea</taxon>
        <taxon>Polystomatidea</taxon>
        <taxon>Polystomatidae</taxon>
        <taxon>Protopolystoma</taxon>
    </lineage>
</organism>
<feature type="compositionally biased region" description="Low complexity" evidence="1">
    <location>
        <begin position="31"/>
        <end position="45"/>
    </location>
</feature>
<evidence type="ECO:0000256" key="1">
    <source>
        <dbReference type="SAM" id="MobiDB-lite"/>
    </source>
</evidence>
<protein>
    <submittedName>
        <fullName evidence="2">Uncharacterized protein</fullName>
    </submittedName>
</protein>